<dbReference type="AlphaFoldDB" id="B0C8P1"/>
<evidence type="ECO:0000259" key="8">
    <source>
        <dbReference type="Pfam" id="PF00361"/>
    </source>
</evidence>
<dbReference type="eggNOG" id="COG1009">
    <property type="taxonomic scope" value="Bacteria"/>
</dbReference>
<dbReference type="HOGENOM" id="CLU_007100_6_3_3"/>
<keyword evidence="3 7" id="KW-1133">Transmembrane helix</keyword>
<organism evidence="10 11">
    <name type="scientific">Acaryochloris marina (strain MBIC 11017)</name>
    <dbReference type="NCBI Taxonomy" id="329726"/>
    <lineage>
        <taxon>Bacteria</taxon>
        <taxon>Bacillati</taxon>
        <taxon>Cyanobacteriota</taxon>
        <taxon>Cyanophyceae</taxon>
        <taxon>Acaryochloridales</taxon>
        <taxon>Acaryochloridaceae</taxon>
        <taxon>Acaryochloris</taxon>
    </lineage>
</organism>
<dbReference type="PRINTS" id="PR01434">
    <property type="entry name" value="NADHDHGNASE5"/>
</dbReference>
<dbReference type="NCBIfam" id="TIGR01960">
    <property type="entry name" value="ndhF3_CO2"/>
    <property type="match status" value="1"/>
</dbReference>
<evidence type="ECO:0000256" key="7">
    <source>
        <dbReference type="SAM" id="Phobius"/>
    </source>
</evidence>
<dbReference type="Proteomes" id="UP000000268">
    <property type="component" value="Chromosome"/>
</dbReference>
<dbReference type="KEGG" id="amr:AM1_6373"/>
<evidence type="ECO:0000256" key="2">
    <source>
        <dbReference type="ARBA" id="ARBA00022692"/>
    </source>
</evidence>
<dbReference type="PANTHER" id="PTHR42829">
    <property type="entry name" value="NADH-UBIQUINONE OXIDOREDUCTASE CHAIN 5"/>
    <property type="match status" value="1"/>
</dbReference>
<dbReference type="GO" id="GO:0015990">
    <property type="term" value="P:electron transport coupled proton transport"/>
    <property type="evidence" value="ECO:0007669"/>
    <property type="project" value="TreeGrafter"/>
</dbReference>
<dbReference type="InterPro" id="IPR003945">
    <property type="entry name" value="NU5C-like"/>
</dbReference>
<evidence type="ECO:0000256" key="3">
    <source>
        <dbReference type="ARBA" id="ARBA00022989"/>
    </source>
</evidence>
<keyword evidence="4 7" id="KW-0472">Membrane</keyword>
<feature type="transmembrane region" description="Helical" evidence="7">
    <location>
        <begin position="590"/>
        <end position="610"/>
    </location>
</feature>
<keyword evidence="11" id="KW-1185">Reference proteome</keyword>
<feature type="transmembrane region" description="Helical" evidence="7">
    <location>
        <begin position="6"/>
        <end position="27"/>
    </location>
</feature>
<dbReference type="EMBL" id="CP000828">
    <property type="protein sequence ID" value="ABW31303.1"/>
    <property type="molecule type" value="Genomic_DNA"/>
</dbReference>
<dbReference type="GO" id="GO:0042773">
    <property type="term" value="P:ATP synthesis coupled electron transport"/>
    <property type="evidence" value="ECO:0007669"/>
    <property type="project" value="InterPro"/>
</dbReference>
<feature type="transmembrane region" description="Helical" evidence="7">
    <location>
        <begin position="39"/>
        <end position="62"/>
    </location>
</feature>
<feature type="transmembrane region" description="Helical" evidence="7">
    <location>
        <begin position="379"/>
        <end position="402"/>
    </location>
</feature>
<dbReference type="InterPro" id="IPR010217">
    <property type="entry name" value="NU5C2"/>
</dbReference>
<reference evidence="10 11" key="1">
    <citation type="journal article" date="2008" name="Proc. Natl. Acad. Sci. U.S.A.">
        <title>Niche adaptation and genome expansion in the chlorophyll d-producing cyanobacterium Acaryochloris marina.</title>
        <authorList>
            <person name="Swingley W.D."/>
            <person name="Chen M."/>
            <person name="Cheung P.C."/>
            <person name="Conrad A.L."/>
            <person name="Dejesa L.C."/>
            <person name="Hao J."/>
            <person name="Honchak B.M."/>
            <person name="Karbach L.E."/>
            <person name="Kurdoglu A."/>
            <person name="Lahiri S."/>
            <person name="Mastrian S.D."/>
            <person name="Miyashita H."/>
            <person name="Page L."/>
            <person name="Ramakrishna P."/>
            <person name="Satoh S."/>
            <person name="Sattley W.M."/>
            <person name="Shimada Y."/>
            <person name="Taylor H.L."/>
            <person name="Tomo T."/>
            <person name="Tsuchiya T."/>
            <person name="Wang Z.T."/>
            <person name="Raymond J."/>
            <person name="Mimuro M."/>
            <person name="Blankenship R.E."/>
            <person name="Touchman J.W."/>
        </authorList>
    </citation>
    <scope>NUCLEOTIDE SEQUENCE [LARGE SCALE GENOMIC DNA]</scope>
    <source>
        <strain evidence="11">MBIC 11017</strain>
    </source>
</reference>
<dbReference type="Gene3D" id="1.20.5.2700">
    <property type="match status" value="1"/>
</dbReference>
<proteinExistence type="predicted"/>
<evidence type="ECO:0000256" key="1">
    <source>
        <dbReference type="ARBA" id="ARBA00004127"/>
    </source>
</evidence>
<dbReference type="InterPro" id="IPR001516">
    <property type="entry name" value="Proton_antipo_N"/>
</dbReference>
<evidence type="ECO:0000313" key="11">
    <source>
        <dbReference type="Proteomes" id="UP000000268"/>
    </source>
</evidence>
<feature type="transmembrane region" description="Helical" evidence="7">
    <location>
        <begin position="221"/>
        <end position="244"/>
    </location>
</feature>
<dbReference type="Pfam" id="PF00361">
    <property type="entry name" value="Proton_antipo_M"/>
    <property type="match status" value="1"/>
</dbReference>
<feature type="transmembrane region" description="Helical" evidence="7">
    <location>
        <begin position="492"/>
        <end position="510"/>
    </location>
</feature>
<dbReference type="GO" id="GO:0012505">
    <property type="term" value="C:endomembrane system"/>
    <property type="evidence" value="ECO:0007669"/>
    <property type="project" value="UniProtKB-SubCell"/>
</dbReference>
<feature type="domain" description="NADH-Ubiquinone oxidoreductase (complex I) chain 5 N-terminal" evidence="9">
    <location>
        <begin position="73"/>
        <end position="123"/>
    </location>
</feature>
<dbReference type="GO" id="GO:0016020">
    <property type="term" value="C:membrane"/>
    <property type="evidence" value="ECO:0007669"/>
    <property type="project" value="UniProtKB-SubCell"/>
</dbReference>
<feature type="transmembrane region" description="Helical" evidence="7">
    <location>
        <begin position="282"/>
        <end position="304"/>
    </location>
</feature>
<dbReference type="GO" id="GO:0008137">
    <property type="term" value="F:NADH dehydrogenase (ubiquinone) activity"/>
    <property type="evidence" value="ECO:0007669"/>
    <property type="project" value="InterPro"/>
</dbReference>
<feature type="transmembrane region" description="Helical" evidence="7">
    <location>
        <begin position="414"/>
        <end position="431"/>
    </location>
</feature>
<name>B0C8P1_ACAM1</name>
<dbReference type="OrthoDB" id="9807568at2"/>
<accession>B0C8P1</accession>
<protein>
    <submittedName>
        <fullName evidence="10">NAD(P)H dehydrogenase, subunit NdhF3 family</fullName>
    </submittedName>
</protein>
<comment type="function">
    <text evidence="5">NDH-1 shuttles electrons from NAD(P)H, via FMN and iron-sulfur (Fe-S) centers, to quinones in the respiratory chain. The immediate electron acceptor for the enzyme in this species is believed to be plastoquinone. Couples the redox reaction to proton translocation (for every two electrons transferred, four hydrogen ions are translocated across the cytoplasmic membrane), and thus conserves the redox energy in a proton gradient.</text>
</comment>
<dbReference type="STRING" id="329726.AM1_6373"/>
<dbReference type="InterPro" id="IPR001750">
    <property type="entry name" value="ND/Mrp_TM"/>
</dbReference>
<feature type="transmembrane region" description="Helical" evidence="7">
    <location>
        <begin position="452"/>
        <end position="472"/>
    </location>
</feature>
<feature type="domain" description="NADH:quinone oxidoreductase/Mrp antiporter transmembrane" evidence="8">
    <location>
        <begin position="140"/>
        <end position="421"/>
    </location>
</feature>
<feature type="transmembrane region" description="Helical" evidence="7">
    <location>
        <begin position="185"/>
        <end position="201"/>
    </location>
</feature>
<evidence type="ECO:0000256" key="4">
    <source>
        <dbReference type="ARBA" id="ARBA00023136"/>
    </source>
</evidence>
<evidence type="ECO:0000313" key="10">
    <source>
        <dbReference type="EMBL" id="ABW31303.1"/>
    </source>
</evidence>
<dbReference type="Pfam" id="PF00662">
    <property type="entry name" value="Proton_antipo_N"/>
    <property type="match status" value="1"/>
</dbReference>
<sequence length="611" mass="66900">MLQFLIQTAWFIPCYPLIGMVISLLWTPSIIRRTGPRPAGYVNIVTTFCAFLHGVITFPSFWNQPPQYINITWLEVSGLTLDIPLEISSITLGAGIVITSLNLLTQFYAIGYLEMDWGWARFFALLALFETGMCSLALCNSLFFSYIILEILTLATYLIVGTWFNQSLVVTGARDAFLTKRVGDLFLLMGVLAIFPLAGTWDYREMAIWAQTAQVNPTVMTWLGLGLVAGPMGKCAQFPLHLWLDEAMEGPVPGTILRNSVVVSTGAWVILKLSPVISLSPIALTTMIAVGAITAIGGTLIAIAQIDIKRALSYSASVYMGLIFIAVGTQQLNAALLLMLTYALSMSLLIMSTGSIILNTITQDLTQMGGLWSRRPISGLSYLVGTVGLVALPPFGTFWALLELIDGLWTQHPVLVGVVLLVNALTGFSIIREFGLIFAGERQQMTVRSPENLWSITLPTTILAGATLHLPIILQKLELLPHWSVLNHEAGFLLAASSLVGCGLGALIYVGNRFSKPVRLPWTSVQDFFAFDMYTPTLYRSSIVSGVDGISRLTDWLDRKVVDGVVNWIARTSVTTGEVLKYGNIGQTQFYLLTIITGVFVITLLLLRSLL</sequence>
<feature type="transmembrane region" description="Helical" evidence="7">
    <location>
        <begin position="87"/>
        <end position="110"/>
    </location>
</feature>
<evidence type="ECO:0000256" key="5">
    <source>
        <dbReference type="ARBA" id="ARBA00025624"/>
    </source>
</evidence>
<dbReference type="RefSeq" id="WP_012166478.1">
    <property type="nucleotide sequence ID" value="NC_009925.1"/>
</dbReference>
<evidence type="ECO:0000256" key="6">
    <source>
        <dbReference type="RuleBase" id="RU000320"/>
    </source>
</evidence>
<comment type="subcellular location">
    <subcellularLocation>
        <location evidence="1">Endomembrane system</location>
        <topology evidence="1">Multi-pass membrane protein</topology>
    </subcellularLocation>
    <subcellularLocation>
        <location evidence="6">Membrane</location>
        <topology evidence="6">Multi-pass membrane protein</topology>
    </subcellularLocation>
</comment>
<evidence type="ECO:0000259" key="9">
    <source>
        <dbReference type="Pfam" id="PF00662"/>
    </source>
</evidence>
<feature type="transmembrane region" description="Helical" evidence="7">
    <location>
        <begin position="311"/>
        <end position="329"/>
    </location>
</feature>
<feature type="transmembrane region" description="Helical" evidence="7">
    <location>
        <begin position="335"/>
        <end position="358"/>
    </location>
</feature>
<gene>
    <name evidence="10" type="primary">ndhF</name>
    <name evidence="10" type="ordered locus">AM1_6373</name>
</gene>
<dbReference type="GO" id="GO:0003954">
    <property type="term" value="F:NADH dehydrogenase activity"/>
    <property type="evidence" value="ECO:0007669"/>
    <property type="project" value="TreeGrafter"/>
</dbReference>
<keyword evidence="2 6" id="KW-0812">Transmembrane</keyword>
<dbReference type="PANTHER" id="PTHR42829:SF2">
    <property type="entry name" value="NADH-UBIQUINONE OXIDOREDUCTASE CHAIN 5"/>
    <property type="match status" value="1"/>
</dbReference>
<dbReference type="NCBIfam" id="NF005633">
    <property type="entry name" value="PRK07390.1"/>
    <property type="match status" value="1"/>
</dbReference>